<dbReference type="EMBL" id="KI659320">
    <property type="protein sequence ID" value="ETN79821.1"/>
    <property type="molecule type" value="Genomic_DNA"/>
</dbReference>
<feature type="region of interest" description="Disordered" evidence="1">
    <location>
        <begin position="457"/>
        <end position="509"/>
    </location>
</feature>
<dbReference type="KEGG" id="nai:NECAME_09576"/>
<feature type="region of interest" description="Disordered" evidence="1">
    <location>
        <begin position="1"/>
        <end position="53"/>
    </location>
</feature>
<name>W2TF80_NECAM</name>
<feature type="compositionally biased region" description="Polar residues" evidence="1">
    <location>
        <begin position="807"/>
        <end position="830"/>
    </location>
</feature>
<dbReference type="AlphaFoldDB" id="W2TF80"/>
<feature type="compositionally biased region" description="Polar residues" evidence="1">
    <location>
        <begin position="585"/>
        <end position="617"/>
    </location>
</feature>
<organism evidence="2 3">
    <name type="scientific">Necator americanus</name>
    <name type="common">Human hookworm</name>
    <dbReference type="NCBI Taxonomy" id="51031"/>
    <lineage>
        <taxon>Eukaryota</taxon>
        <taxon>Metazoa</taxon>
        <taxon>Ecdysozoa</taxon>
        <taxon>Nematoda</taxon>
        <taxon>Chromadorea</taxon>
        <taxon>Rhabditida</taxon>
        <taxon>Rhabditina</taxon>
        <taxon>Rhabditomorpha</taxon>
        <taxon>Strongyloidea</taxon>
        <taxon>Ancylostomatidae</taxon>
        <taxon>Bunostominae</taxon>
        <taxon>Necator</taxon>
    </lineage>
</organism>
<feature type="compositionally biased region" description="Low complexity" evidence="1">
    <location>
        <begin position="193"/>
        <end position="220"/>
    </location>
</feature>
<feature type="compositionally biased region" description="Basic and acidic residues" evidence="1">
    <location>
        <begin position="537"/>
        <end position="550"/>
    </location>
</feature>
<dbReference type="OrthoDB" id="5846508at2759"/>
<dbReference type="OMA" id="WNLARND"/>
<sequence>MGEQNQGLLYQSPAVQDKGGAETSTAMASTFSGSTLAEGEKAMCEQKHGMQDQSEIVQRKVVTETRTTISRTLSETIIADGEKAIGEQKKKMQDQPEFMQKKVVTETRTTITRTLSESVITDGEKAMAEQKQQLLYQTPAVQDKGGVETSTAVASTLSGSAPPEGERAMVEQKQEIQNHSEAIQDNVSTSDMSTAVSRTMTTSTTTDAGSTTTEASTAVAPSQREESKDRLDTAIPERSPCGRKGFYIPLGPSATSTDQIIILNARSTTEDSHSRATSMSTAVTETVSSSGVSEDSGATNTNTENTTNTAAANSHDRSEERLATAAVIGSPCGRTKFQVPLGPSATPTDQIVILKPQSTTEDTAPGGTEPAELKTAAAIGSPCGRTKLHLPLGPSATPTDQILILNAEPSSSKKGGHSLQSQPSAIANYSDFFSPTPTSGGRRLTNIDGEQWNLARNDNSDRKVSPQQQHMAHEPSPPEPRMPKGNVPVASKESPLSPIANTARLPSGNLLFKESVFEPAESVRTEEQQKAIDKILENPKSDNADCEKRASSQQQSDQEAVPMDTANGESSLPTTAQPAAEELNGPSSSDQNPENGPSSSDQNPENRPSSSDQTPQDVKTALPLFSPTEGVTTARAICEAAVKPDILSDEGVESGFGFDTNRIPYNEPVGHRRGLFSRRPREFHRLAILFLKSHMRPIRVSPMTEPMSNPVSPSQSVSSQTISSQAKERPFMSSFRSRLSSSAGRPSGFGRSSGTDDGSASAPKFGARTSSFRSVRSIPPTQIRRVTTPADGSARGRTLSRLVRGTPTESSTAEPGTTPSLRSATTSRPIVSSAFGGTPTGTSTSGSRFGRRIRPGDGYPTSTAAEESSTSALGSERLGRRLPSSRFGLPPPPVGWAEKVRQRQSMTGSAESPFTQSGASLRTIQISSATSTPRPKMETGRLLPQSKESSDSTQKESPDARSDRRGQSRDANSPPLKTAIGPFDELSLHDLTKLKPGEIVVHEQNDDGTFKLEIHMACNMNSTGRMNIHGKAPTGLAPKKVTVNGKEIWAEM</sequence>
<dbReference type="Proteomes" id="UP000053676">
    <property type="component" value="Unassembled WGS sequence"/>
</dbReference>
<feature type="compositionally biased region" description="Basic and acidic residues" evidence="1">
    <location>
        <begin position="164"/>
        <end position="178"/>
    </location>
</feature>
<feature type="compositionally biased region" description="Low complexity" evidence="1">
    <location>
        <begin position="832"/>
        <end position="848"/>
    </location>
</feature>
<feature type="compositionally biased region" description="Low complexity" evidence="1">
    <location>
        <begin position="733"/>
        <end position="742"/>
    </location>
</feature>
<evidence type="ECO:0000256" key="1">
    <source>
        <dbReference type="SAM" id="MobiDB-lite"/>
    </source>
</evidence>
<evidence type="ECO:0000313" key="3">
    <source>
        <dbReference type="Proteomes" id="UP000053676"/>
    </source>
</evidence>
<accession>W2TF80</accession>
<proteinExistence type="predicted"/>
<feature type="region of interest" description="Disordered" evidence="1">
    <location>
        <begin position="702"/>
        <end position="981"/>
    </location>
</feature>
<feature type="compositionally biased region" description="Low complexity" evidence="1">
    <location>
        <begin position="276"/>
        <end position="313"/>
    </location>
</feature>
<dbReference type="STRING" id="51031.W2TF80"/>
<feature type="compositionally biased region" description="Basic and acidic residues" evidence="1">
    <location>
        <begin position="38"/>
        <end position="50"/>
    </location>
</feature>
<feature type="compositionally biased region" description="Polar residues" evidence="1">
    <location>
        <begin position="903"/>
        <end position="933"/>
    </location>
</feature>
<feature type="compositionally biased region" description="Basic and acidic residues" evidence="1">
    <location>
        <begin position="948"/>
        <end position="968"/>
    </location>
</feature>
<gene>
    <name evidence="2" type="ORF">NECAME_09576</name>
</gene>
<feature type="compositionally biased region" description="Polar residues" evidence="1">
    <location>
        <begin position="567"/>
        <end position="577"/>
    </location>
</feature>
<evidence type="ECO:0000313" key="2">
    <source>
        <dbReference type="EMBL" id="ETN79821.1"/>
    </source>
</evidence>
<keyword evidence="3" id="KW-1185">Reference proteome</keyword>
<feature type="compositionally biased region" description="Polar residues" evidence="1">
    <location>
        <begin position="22"/>
        <end position="35"/>
    </location>
</feature>
<feature type="compositionally biased region" description="Polar residues" evidence="1">
    <location>
        <begin position="179"/>
        <end position="192"/>
    </location>
</feature>
<feature type="compositionally biased region" description="Polar residues" evidence="1">
    <location>
        <begin position="148"/>
        <end position="159"/>
    </location>
</feature>
<feature type="compositionally biased region" description="Basic and acidic residues" evidence="1">
    <location>
        <begin position="223"/>
        <end position="232"/>
    </location>
</feature>
<protein>
    <submittedName>
        <fullName evidence="2">Uncharacterized protein</fullName>
    </submittedName>
</protein>
<feature type="region of interest" description="Disordered" evidence="1">
    <location>
        <begin position="143"/>
        <end position="244"/>
    </location>
</feature>
<feature type="region of interest" description="Disordered" evidence="1">
    <location>
        <begin position="267"/>
        <end position="322"/>
    </location>
</feature>
<reference evidence="3" key="1">
    <citation type="journal article" date="2014" name="Nat. Genet.">
        <title>Genome of the human hookworm Necator americanus.</title>
        <authorList>
            <person name="Tang Y.T."/>
            <person name="Gao X."/>
            <person name="Rosa B.A."/>
            <person name="Abubucker S."/>
            <person name="Hallsworth-Pepin K."/>
            <person name="Martin J."/>
            <person name="Tyagi R."/>
            <person name="Heizer E."/>
            <person name="Zhang X."/>
            <person name="Bhonagiri-Palsikar V."/>
            <person name="Minx P."/>
            <person name="Warren W.C."/>
            <person name="Wang Q."/>
            <person name="Zhan B."/>
            <person name="Hotez P.J."/>
            <person name="Sternberg P.W."/>
            <person name="Dougall A."/>
            <person name="Gaze S.T."/>
            <person name="Mulvenna J."/>
            <person name="Sotillo J."/>
            <person name="Ranganathan S."/>
            <person name="Rabelo E.M."/>
            <person name="Wilson R.K."/>
            <person name="Felgner P.L."/>
            <person name="Bethony J."/>
            <person name="Hawdon J.M."/>
            <person name="Gasser R.B."/>
            <person name="Loukas A."/>
            <person name="Mitreva M."/>
        </authorList>
    </citation>
    <scope>NUCLEOTIDE SEQUENCE [LARGE SCALE GENOMIC DNA]</scope>
</reference>
<feature type="compositionally biased region" description="Low complexity" evidence="1">
    <location>
        <begin position="708"/>
        <end position="725"/>
    </location>
</feature>
<feature type="compositionally biased region" description="Low complexity" evidence="1">
    <location>
        <begin position="861"/>
        <end position="876"/>
    </location>
</feature>
<feature type="region of interest" description="Disordered" evidence="1">
    <location>
        <begin position="537"/>
        <end position="617"/>
    </location>
</feature>